<dbReference type="EMBL" id="QURL01000003">
    <property type="protein sequence ID" value="RFC64323.1"/>
    <property type="molecule type" value="Genomic_DNA"/>
</dbReference>
<comment type="caution">
    <text evidence="1">The sequence shown here is derived from an EMBL/GenBank/DDBJ whole genome shotgun (WGS) entry which is preliminary data.</text>
</comment>
<evidence type="ECO:0000313" key="1">
    <source>
        <dbReference type="EMBL" id="RFC64323.1"/>
    </source>
</evidence>
<proteinExistence type="predicted"/>
<keyword evidence="2" id="KW-1185">Reference proteome</keyword>
<sequence length="87" mass="9452">MIELSGTARIGTARRLVASALQQPNLYPQIRSDLMALRNRLAGDEVRLPIENEQGELLEAYIAVARRQALAPADEAALLDLARALAS</sequence>
<accession>A0A371X525</accession>
<dbReference type="OrthoDB" id="252470at2"/>
<dbReference type="RefSeq" id="WP_116682738.1">
    <property type="nucleotide sequence ID" value="NZ_QURL01000003.1"/>
</dbReference>
<protein>
    <submittedName>
        <fullName evidence="1">Uncharacterized protein</fullName>
    </submittedName>
</protein>
<gene>
    <name evidence="1" type="ORF">DYI37_08325</name>
</gene>
<name>A0A371X525_9HYPH</name>
<dbReference type="Proteomes" id="UP000264310">
    <property type="component" value="Unassembled WGS sequence"/>
</dbReference>
<reference evidence="1 2" key="1">
    <citation type="submission" date="2018-08" db="EMBL/GenBank/DDBJ databases">
        <title>Fulvimarina sp. 85, whole genome shotgun sequence.</title>
        <authorList>
            <person name="Tuo L."/>
        </authorList>
    </citation>
    <scope>NUCLEOTIDE SEQUENCE [LARGE SCALE GENOMIC DNA]</scope>
    <source>
        <strain evidence="1 2">85</strain>
    </source>
</reference>
<dbReference type="AlphaFoldDB" id="A0A371X525"/>
<organism evidence="1 2">
    <name type="scientific">Fulvimarina endophytica</name>
    <dbReference type="NCBI Taxonomy" id="2293836"/>
    <lineage>
        <taxon>Bacteria</taxon>
        <taxon>Pseudomonadati</taxon>
        <taxon>Pseudomonadota</taxon>
        <taxon>Alphaproteobacteria</taxon>
        <taxon>Hyphomicrobiales</taxon>
        <taxon>Aurantimonadaceae</taxon>
        <taxon>Fulvimarina</taxon>
    </lineage>
</organism>
<evidence type="ECO:0000313" key="2">
    <source>
        <dbReference type="Proteomes" id="UP000264310"/>
    </source>
</evidence>